<dbReference type="RefSeq" id="XP_024698474.1">
    <property type="nucleotide sequence ID" value="XM_024844945.1"/>
</dbReference>
<gene>
    <name evidence="2" type="ORF">P170DRAFT_370236</name>
</gene>
<evidence type="ECO:0000256" key="1">
    <source>
        <dbReference type="SAM" id="MobiDB-lite"/>
    </source>
</evidence>
<sequence length="292" mass="33924">PPDEDHTCDHPYHSQYWEGNLPPLLFRLDPPMDREHGVVEELEEHGAVVTGHDGAPIRDFPFLPRYVSSNPPTWLVEYWMRTDARLTYRDIKARMTAPRDEQPTENALNMRREREVRNPLGLSCWAARRGRTSRVSRVDLERMERWTYDQIYMNTTMDIEYRFTGSSSHPVPFRLRSKSLTSEPVPAVYFNLDTFVEGDGSHVPSERTITAMDTFFEVSERALARGLDSWRRLPRGDIPVAWKPYAEIPRPPSANIVDVQDEGEGEYDDDDEYDENDDKNEEEDDADDEASE</sequence>
<dbReference type="AlphaFoldDB" id="A0A2I2FRB7"/>
<dbReference type="GeneID" id="36552645"/>
<name>A0A2I2FRB7_9EURO</name>
<feature type="compositionally biased region" description="Acidic residues" evidence="1">
    <location>
        <begin position="259"/>
        <end position="292"/>
    </location>
</feature>
<dbReference type="Proteomes" id="UP000234275">
    <property type="component" value="Unassembled WGS sequence"/>
</dbReference>
<evidence type="ECO:0000313" key="2">
    <source>
        <dbReference type="EMBL" id="PLB43172.1"/>
    </source>
</evidence>
<dbReference type="OrthoDB" id="5409522at2759"/>
<feature type="non-terminal residue" evidence="2">
    <location>
        <position position="1"/>
    </location>
</feature>
<evidence type="ECO:0000313" key="3">
    <source>
        <dbReference type="Proteomes" id="UP000234275"/>
    </source>
</evidence>
<feature type="region of interest" description="Disordered" evidence="1">
    <location>
        <begin position="245"/>
        <end position="292"/>
    </location>
</feature>
<accession>A0A2I2FRB7</accession>
<dbReference type="VEuPathDB" id="FungiDB:P170DRAFT_370236"/>
<dbReference type="EMBL" id="MSFO01000011">
    <property type="protein sequence ID" value="PLB43172.1"/>
    <property type="molecule type" value="Genomic_DNA"/>
</dbReference>
<proteinExistence type="predicted"/>
<reference evidence="2 3" key="1">
    <citation type="submission" date="2016-12" db="EMBL/GenBank/DDBJ databases">
        <title>The genomes of Aspergillus section Nigri reveals drivers in fungal speciation.</title>
        <authorList>
            <consortium name="DOE Joint Genome Institute"/>
            <person name="Vesth T.C."/>
            <person name="Nybo J."/>
            <person name="Theobald S."/>
            <person name="Brandl J."/>
            <person name="Frisvad J.C."/>
            <person name="Nielsen K.F."/>
            <person name="Lyhne E.K."/>
            <person name="Kogle M.E."/>
            <person name="Kuo A."/>
            <person name="Riley R."/>
            <person name="Clum A."/>
            <person name="Nolan M."/>
            <person name="Lipzen A."/>
            <person name="Salamov A."/>
            <person name="Henrissat B."/>
            <person name="Wiebenga A."/>
            <person name="De Vries R.P."/>
            <person name="Grigoriev I.V."/>
            <person name="Mortensen U.H."/>
            <person name="Andersen M.R."/>
            <person name="Baker S.E."/>
        </authorList>
    </citation>
    <scope>NUCLEOTIDE SEQUENCE [LARGE SCALE GENOMIC DNA]</scope>
    <source>
        <strain evidence="2 3">IBT 23096</strain>
    </source>
</reference>
<protein>
    <submittedName>
        <fullName evidence="2">Uncharacterized protein</fullName>
    </submittedName>
</protein>
<organism evidence="2 3">
    <name type="scientific">Aspergillus steynii IBT 23096</name>
    <dbReference type="NCBI Taxonomy" id="1392250"/>
    <lineage>
        <taxon>Eukaryota</taxon>
        <taxon>Fungi</taxon>
        <taxon>Dikarya</taxon>
        <taxon>Ascomycota</taxon>
        <taxon>Pezizomycotina</taxon>
        <taxon>Eurotiomycetes</taxon>
        <taxon>Eurotiomycetidae</taxon>
        <taxon>Eurotiales</taxon>
        <taxon>Aspergillaceae</taxon>
        <taxon>Aspergillus</taxon>
        <taxon>Aspergillus subgen. Circumdati</taxon>
    </lineage>
</organism>
<comment type="caution">
    <text evidence="2">The sequence shown here is derived from an EMBL/GenBank/DDBJ whole genome shotgun (WGS) entry which is preliminary data.</text>
</comment>
<keyword evidence="3" id="KW-1185">Reference proteome</keyword>